<evidence type="ECO:0000313" key="4">
    <source>
        <dbReference type="EMBL" id="GAA1424967.1"/>
    </source>
</evidence>
<dbReference type="Proteomes" id="UP001500973">
    <property type="component" value="Unassembled WGS sequence"/>
</dbReference>
<keyword evidence="5" id="KW-1185">Reference proteome</keyword>
<proteinExistence type="predicted"/>
<feature type="domain" description="Effector-associated" evidence="3">
    <location>
        <begin position="297"/>
        <end position="366"/>
    </location>
</feature>
<dbReference type="Gene3D" id="3.40.50.1460">
    <property type="match status" value="1"/>
</dbReference>
<feature type="region of interest" description="Disordered" evidence="1">
    <location>
        <begin position="249"/>
        <end position="283"/>
    </location>
</feature>
<evidence type="ECO:0000256" key="1">
    <source>
        <dbReference type="SAM" id="MobiDB-lite"/>
    </source>
</evidence>
<dbReference type="SUPFAM" id="SSF52129">
    <property type="entry name" value="Caspase-like"/>
    <property type="match status" value="1"/>
</dbReference>
<dbReference type="InterPro" id="IPR018247">
    <property type="entry name" value="EF_Hand_1_Ca_BS"/>
</dbReference>
<name>A0ABP4JPI7_9ACTN</name>
<feature type="domain" description="Peptidase C14 caspase" evidence="2">
    <location>
        <begin position="5"/>
        <end position="238"/>
    </location>
</feature>
<dbReference type="Pfam" id="PF19956">
    <property type="entry name" value="EAD2"/>
    <property type="match status" value="2"/>
</dbReference>
<gene>
    <name evidence="4" type="ORF">GCM10009601_30850</name>
</gene>
<evidence type="ECO:0000259" key="3">
    <source>
        <dbReference type="Pfam" id="PF19956"/>
    </source>
</evidence>
<dbReference type="InterPro" id="IPR029030">
    <property type="entry name" value="Caspase-like_dom_sf"/>
</dbReference>
<dbReference type="RefSeq" id="WP_344013374.1">
    <property type="nucleotide sequence ID" value="NZ_BAAAIZ010000041.1"/>
</dbReference>
<evidence type="ECO:0000313" key="5">
    <source>
        <dbReference type="Proteomes" id="UP001500973"/>
    </source>
</evidence>
<protein>
    <recommendedName>
        <fullName evidence="6">Caspase family protein</fullName>
    </recommendedName>
</protein>
<dbReference type="InterPro" id="IPR045431">
    <property type="entry name" value="EAD2"/>
</dbReference>
<dbReference type="Pfam" id="PF00656">
    <property type="entry name" value="Peptidase_C14"/>
    <property type="match status" value="1"/>
</dbReference>
<dbReference type="EMBL" id="BAAAIZ010000041">
    <property type="protein sequence ID" value="GAA1424967.1"/>
    <property type="molecule type" value="Genomic_DNA"/>
</dbReference>
<evidence type="ECO:0008006" key="6">
    <source>
        <dbReference type="Google" id="ProtNLM"/>
    </source>
</evidence>
<dbReference type="PROSITE" id="PS00018">
    <property type="entry name" value="EF_HAND_1"/>
    <property type="match status" value="1"/>
</dbReference>
<organism evidence="4 5">
    <name type="scientific">Streptomyces thermospinosisporus</name>
    <dbReference type="NCBI Taxonomy" id="161482"/>
    <lineage>
        <taxon>Bacteria</taxon>
        <taxon>Bacillati</taxon>
        <taxon>Actinomycetota</taxon>
        <taxon>Actinomycetes</taxon>
        <taxon>Kitasatosporales</taxon>
        <taxon>Streptomycetaceae</taxon>
        <taxon>Streptomyces</taxon>
    </lineage>
</organism>
<sequence>MSAGRFALLIATGHYENRELSRLRSPARDAEGLAGVLRDPAIGGFTVKPVVDRPHHEVARAIEHFFLDRARDDLLLLHISSHGVKNDDGELYFAAADTDRRLLASTAVSAEFLRTQMQRCRARSVVLLLDCCYSGAFLPGAKGDTAVHLRDELAGHGRAVLTATNRTEYAWEGERLDELDPEPSRFTGAVIKGLRSGEADRNGDGLISTQDLYEYVYDELRAAGVRQRPQLWAQVERQLVIARSVTAPRQHPLPGIPAQPESPAPSVPPPAPSVPPPVPEEPGPANGLARLLVLAKLLGELPSLADVQTRMRFAVVLGEQLGRTVDLRGVRLQEDAAMLARSAQTAEGGEDALLQVIELYEGGAAADRIRQRLQRASGEAGGAVGGGAGAMRLLLDLTDALCALPSVQDPQGRQNVASLLAEVLGRTVDVRGMRLREDVVAIVRAALKAPGGEHALVDVIRVLDGEQQAAELERRLQTAP</sequence>
<feature type="domain" description="Effector-associated" evidence="3">
    <location>
        <begin position="398"/>
        <end position="472"/>
    </location>
</feature>
<evidence type="ECO:0000259" key="2">
    <source>
        <dbReference type="Pfam" id="PF00656"/>
    </source>
</evidence>
<dbReference type="InterPro" id="IPR011600">
    <property type="entry name" value="Pept_C14_caspase"/>
</dbReference>
<comment type="caution">
    <text evidence="4">The sequence shown here is derived from an EMBL/GenBank/DDBJ whole genome shotgun (WGS) entry which is preliminary data.</text>
</comment>
<accession>A0ABP4JPI7</accession>
<reference evidence="5" key="1">
    <citation type="journal article" date="2019" name="Int. J. Syst. Evol. Microbiol.">
        <title>The Global Catalogue of Microorganisms (GCM) 10K type strain sequencing project: providing services to taxonomists for standard genome sequencing and annotation.</title>
        <authorList>
            <consortium name="The Broad Institute Genomics Platform"/>
            <consortium name="The Broad Institute Genome Sequencing Center for Infectious Disease"/>
            <person name="Wu L."/>
            <person name="Ma J."/>
        </authorList>
    </citation>
    <scope>NUCLEOTIDE SEQUENCE [LARGE SCALE GENOMIC DNA]</scope>
    <source>
        <strain evidence="5">JCM 11756</strain>
    </source>
</reference>
<dbReference type="NCBIfam" id="NF047832">
    <property type="entry name" value="caspase_w_EACC1"/>
    <property type="match status" value="1"/>
</dbReference>
<feature type="compositionally biased region" description="Pro residues" evidence="1">
    <location>
        <begin position="254"/>
        <end position="282"/>
    </location>
</feature>